<dbReference type="PANTHER" id="PTHR22993:SF9">
    <property type="entry name" value="FORMAMIDOPYRIMIDINE-DNA GLYCOSYLASE"/>
    <property type="match status" value="1"/>
</dbReference>
<protein>
    <submittedName>
        <fullName evidence="18">Fpg/Nei family DNA glycosylase</fullName>
    </submittedName>
</protein>
<feature type="domain" description="FPG-type" evidence="16">
    <location>
        <begin position="250"/>
        <end position="284"/>
    </location>
</feature>
<gene>
    <name evidence="18" type="ORF">FPZ11_06125</name>
</gene>
<dbReference type="Proteomes" id="UP000320216">
    <property type="component" value="Chromosome"/>
</dbReference>
<dbReference type="GO" id="GO:0003684">
    <property type="term" value="F:damaged DNA binding"/>
    <property type="evidence" value="ECO:0007669"/>
    <property type="project" value="InterPro"/>
</dbReference>
<dbReference type="GO" id="GO:0003906">
    <property type="term" value="F:DNA-(apurinic or apyrimidinic site) endonuclease activity"/>
    <property type="evidence" value="ECO:0007669"/>
    <property type="project" value="InterPro"/>
</dbReference>
<keyword evidence="6 14" id="KW-0863">Zinc-finger</keyword>
<dbReference type="GO" id="GO:0006284">
    <property type="term" value="P:base-excision repair"/>
    <property type="evidence" value="ECO:0007669"/>
    <property type="project" value="InterPro"/>
</dbReference>
<evidence type="ECO:0000313" key="18">
    <source>
        <dbReference type="EMBL" id="QDZ14394.1"/>
    </source>
</evidence>
<dbReference type="PROSITE" id="PS51068">
    <property type="entry name" value="FPG_CAT"/>
    <property type="match status" value="1"/>
</dbReference>
<dbReference type="SUPFAM" id="SSF81624">
    <property type="entry name" value="N-terminal domain of MutM-like DNA repair proteins"/>
    <property type="match status" value="1"/>
</dbReference>
<feature type="domain" description="Formamidopyrimidine-DNA glycosylase catalytic" evidence="17">
    <location>
        <begin position="2"/>
        <end position="94"/>
    </location>
</feature>
<evidence type="ECO:0000256" key="3">
    <source>
        <dbReference type="ARBA" id="ARBA00009409"/>
    </source>
</evidence>
<evidence type="ECO:0000256" key="1">
    <source>
        <dbReference type="ARBA" id="ARBA00001668"/>
    </source>
</evidence>
<dbReference type="InterPro" id="IPR010979">
    <property type="entry name" value="Ribosomal_uS13-like_H2TH"/>
</dbReference>
<evidence type="ECO:0000256" key="12">
    <source>
        <dbReference type="ARBA" id="ARBA00023268"/>
    </source>
</evidence>
<evidence type="ECO:0000259" key="17">
    <source>
        <dbReference type="PROSITE" id="PS51068"/>
    </source>
</evidence>
<accession>A0A5B8M371</accession>
<dbReference type="OrthoDB" id="9800855at2"/>
<evidence type="ECO:0000256" key="11">
    <source>
        <dbReference type="ARBA" id="ARBA00023239"/>
    </source>
</evidence>
<dbReference type="GO" id="GO:0008270">
    <property type="term" value="F:zinc ion binding"/>
    <property type="evidence" value="ECO:0007669"/>
    <property type="project" value="UniProtKB-KW"/>
</dbReference>
<dbReference type="Pfam" id="PF06827">
    <property type="entry name" value="zf-FPG_IleRS"/>
    <property type="match status" value="1"/>
</dbReference>
<dbReference type="Gene3D" id="1.10.8.50">
    <property type="match status" value="1"/>
</dbReference>
<evidence type="ECO:0000256" key="13">
    <source>
        <dbReference type="ARBA" id="ARBA00023295"/>
    </source>
</evidence>
<evidence type="ECO:0000256" key="6">
    <source>
        <dbReference type="ARBA" id="ARBA00022771"/>
    </source>
</evidence>
<dbReference type="RefSeq" id="WP_146319248.1">
    <property type="nucleotide sequence ID" value="NZ_CP042305.1"/>
</dbReference>
<evidence type="ECO:0000259" key="16">
    <source>
        <dbReference type="PROSITE" id="PS51066"/>
    </source>
</evidence>
<dbReference type="GO" id="GO:0034039">
    <property type="term" value="F:8-oxo-7,8-dihydroguanine DNA N-glycosylase activity"/>
    <property type="evidence" value="ECO:0007669"/>
    <property type="project" value="TreeGrafter"/>
</dbReference>
<comment type="cofactor">
    <cofactor evidence="2">
        <name>Zn(2+)</name>
        <dbReference type="ChEBI" id="CHEBI:29105"/>
    </cofactor>
</comment>
<evidence type="ECO:0000313" key="19">
    <source>
        <dbReference type="Proteomes" id="UP000320216"/>
    </source>
</evidence>
<dbReference type="SMART" id="SM00898">
    <property type="entry name" value="Fapy_DNA_glyco"/>
    <property type="match status" value="1"/>
</dbReference>
<keyword evidence="10" id="KW-0234">DNA repair</keyword>
<dbReference type="Gene3D" id="3.20.190.10">
    <property type="entry name" value="MutM-like, N-terminal"/>
    <property type="match status" value="1"/>
</dbReference>
<evidence type="ECO:0000256" key="14">
    <source>
        <dbReference type="PROSITE-ProRule" id="PRU00391"/>
    </source>
</evidence>
<organism evidence="18 19">
    <name type="scientific">Humibacter ginsenosidimutans</name>
    <dbReference type="NCBI Taxonomy" id="2599293"/>
    <lineage>
        <taxon>Bacteria</taxon>
        <taxon>Bacillati</taxon>
        <taxon>Actinomycetota</taxon>
        <taxon>Actinomycetes</taxon>
        <taxon>Micrococcales</taxon>
        <taxon>Microbacteriaceae</taxon>
        <taxon>Humibacter</taxon>
    </lineage>
</organism>
<keyword evidence="7" id="KW-0378">Hydrolase</keyword>
<sequence length="289" mass="30834">MPESPEVQALADELDARLRGASLTAVDVLEYQVVKTRSQQPSSLVDARVTAVTRHGKYVDVVFADRHLVVSLGRHGWARWSSVHTRGRDEEADGDKDAGARAPGTAAPALVTLVFDDGLGLELTDSGSWVSLATWVVGAPNDVPSVAALGPDPADPTYARADFDRSFAGRRKQLKAILQEQKSIAGIGNAYSDEILYAARLNPVSHASALTADQLERLFRQTVGVIRTAVSARSGIPLDRLKSAKIAAMKVHGKAGEPCPDCDDTIRDFAFAGTTAQYCPACQTDGVIL</sequence>
<dbReference type="InterPro" id="IPR035937">
    <property type="entry name" value="FPG_N"/>
</dbReference>
<evidence type="ECO:0000256" key="9">
    <source>
        <dbReference type="ARBA" id="ARBA00023125"/>
    </source>
</evidence>
<dbReference type="InterPro" id="IPR012319">
    <property type="entry name" value="FPG_cat"/>
</dbReference>
<dbReference type="PROSITE" id="PS51066">
    <property type="entry name" value="ZF_FPG_2"/>
    <property type="match status" value="1"/>
</dbReference>
<dbReference type="Pfam" id="PF06831">
    <property type="entry name" value="H2TH"/>
    <property type="match status" value="1"/>
</dbReference>
<keyword evidence="4" id="KW-0479">Metal-binding</keyword>
<keyword evidence="12" id="KW-0511">Multifunctional enzyme</keyword>
<evidence type="ECO:0000256" key="4">
    <source>
        <dbReference type="ARBA" id="ARBA00022723"/>
    </source>
</evidence>
<evidence type="ECO:0000256" key="7">
    <source>
        <dbReference type="ARBA" id="ARBA00022801"/>
    </source>
</evidence>
<comment type="catalytic activity">
    <reaction evidence="1">
        <text>Hydrolysis of DNA containing ring-opened 7-methylguanine residues, releasing 2,6-diamino-4-hydroxy-5-(N-methyl)formamidopyrimidine.</text>
        <dbReference type="EC" id="3.2.2.23"/>
    </reaction>
</comment>
<evidence type="ECO:0000256" key="10">
    <source>
        <dbReference type="ARBA" id="ARBA00023204"/>
    </source>
</evidence>
<dbReference type="PANTHER" id="PTHR22993">
    <property type="entry name" value="FORMAMIDOPYRIMIDINE-DNA GLYCOSYLASE"/>
    <property type="match status" value="1"/>
</dbReference>
<name>A0A5B8M371_9MICO</name>
<feature type="region of interest" description="Disordered" evidence="15">
    <location>
        <begin position="83"/>
        <end position="102"/>
    </location>
</feature>
<dbReference type="SUPFAM" id="SSF57716">
    <property type="entry name" value="Glucocorticoid receptor-like (DNA-binding domain)"/>
    <property type="match status" value="1"/>
</dbReference>
<keyword evidence="13" id="KW-0326">Glycosidase</keyword>
<evidence type="ECO:0000256" key="15">
    <source>
        <dbReference type="SAM" id="MobiDB-lite"/>
    </source>
</evidence>
<dbReference type="Pfam" id="PF01149">
    <property type="entry name" value="Fapy_DNA_glyco"/>
    <property type="match status" value="1"/>
</dbReference>
<keyword evidence="5" id="KW-0227">DNA damage</keyword>
<evidence type="ECO:0000256" key="8">
    <source>
        <dbReference type="ARBA" id="ARBA00022833"/>
    </source>
</evidence>
<dbReference type="InterPro" id="IPR010663">
    <property type="entry name" value="Znf_FPG/IleRS"/>
</dbReference>
<dbReference type="KEGG" id="huw:FPZ11_06125"/>
<dbReference type="EMBL" id="CP042305">
    <property type="protein sequence ID" value="QDZ14394.1"/>
    <property type="molecule type" value="Genomic_DNA"/>
</dbReference>
<keyword evidence="9" id="KW-0238">DNA-binding</keyword>
<dbReference type="SMART" id="SM01232">
    <property type="entry name" value="H2TH"/>
    <property type="match status" value="1"/>
</dbReference>
<dbReference type="SUPFAM" id="SSF46946">
    <property type="entry name" value="S13-like H2TH domain"/>
    <property type="match status" value="1"/>
</dbReference>
<keyword evidence="11" id="KW-0456">Lyase</keyword>
<evidence type="ECO:0000256" key="2">
    <source>
        <dbReference type="ARBA" id="ARBA00001947"/>
    </source>
</evidence>
<reference evidence="18 19" key="1">
    <citation type="submission" date="2019-07" db="EMBL/GenBank/DDBJ databases">
        <title>Full genome sequence of Humibacter sp. WJ7-1.</title>
        <authorList>
            <person name="Im W.-T."/>
        </authorList>
    </citation>
    <scope>NUCLEOTIDE SEQUENCE [LARGE SCALE GENOMIC DNA]</scope>
    <source>
        <strain evidence="18 19">WJ7-1</strain>
    </source>
</reference>
<keyword evidence="8" id="KW-0862">Zinc</keyword>
<dbReference type="InterPro" id="IPR015886">
    <property type="entry name" value="H2TH_FPG"/>
</dbReference>
<dbReference type="AlphaFoldDB" id="A0A5B8M371"/>
<dbReference type="InterPro" id="IPR000214">
    <property type="entry name" value="Znf_DNA_glyclase/AP_lyase"/>
</dbReference>
<evidence type="ECO:0000256" key="5">
    <source>
        <dbReference type="ARBA" id="ARBA00022763"/>
    </source>
</evidence>
<proteinExistence type="inferred from homology"/>
<keyword evidence="19" id="KW-1185">Reference proteome</keyword>
<comment type="similarity">
    <text evidence="3">Belongs to the FPG family.</text>
</comment>
<dbReference type="GO" id="GO:0016829">
    <property type="term" value="F:lyase activity"/>
    <property type="evidence" value="ECO:0007669"/>
    <property type="project" value="UniProtKB-KW"/>
</dbReference>